<comment type="caution">
    <text evidence="2">The sequence shown here is derived from an EMBL/GenBank/DDBJ whole genome shotgun (WGS) entry which is preliminary data.</text>
</comment>
<reference evidence="2" key="1">
    <citation type="submission" date="2020-11" db="EMBL/GenBank/DDBJ databases">
        <authorList>
            <consortium name="DOE Joint Genome Institute"/>
            <person name="Ahrendt S."/>
            <person name="Riley R."/>
            <person name="Andreopoulos W."/>
            <person name="Labutti K."/>
            <person name="Pangilinan J."/>
            <person name="Ruiz-Duenas F.J."/>
            <person name="Barrasa J.M."/>
            <person name="Sanchez-Garcia M."/>
            <person name="Camarero S."/>
            <person name="Miyauchi S."/>
            <person name="Serrano A."/>
            <person name="Linde D."/>
            <person name="Babiker R."/>
            <person name="Drula E."/>
            <person name="Ayuso-Fernandez I."/>
            <person name="Pacheco R."/>
            <person name="Padilla G."/>
            <person name="Ferreira P."/>
            <person name="Barriuso J."/>
            <person name="Kellner H."/>
            <person name="Castanera R."/>
            <person name="Alfaro M."/>
            <person name="Ramirez L."/>
            <person name="Pisabarro A.G."/>
            <person name="Kuo A."/>
            <person name="Tritt A."/>
            <person name="Lipzen A."/>
            <person name="He G."/>
            <person name="Yan M."/>
            <person name="Ng V."/>
            <person name="Cullen D."/>
            <person name="Martin F."/>
            <person name="Rosso M.-N."/>
            <person name="Henrissat B."/>
            <person name="Hibbett D."/>
            <person name="Martinez A.T."/>
            <person name="Grigoriev I.V."/>
        </authorList>
    </citation>
    <scope>NUCLEOTIDE SEQUENCE</scope>
    <source>
        <strain evidence="2">MF-IS2</strain>
    </source>
</reference>
<organism evidence="2 3">
    <name type="scientific">Macrolepiota fuliginosa MF-IS2</name>
    <dbReference type="NCBI Taxonomy" id="1400762"/>
    <lineage>
        <taxon>Eukaryota</taxon>
        <taxon>Fungi</taxon>
        <taxon>Dikarya</taxon>
        <taxon>Basidiomycota</taxon>
        <taxon>Agaricomycotina</taxon>
        <taxon>Agaricomycetes</taxon>
        <taxon>Agaricomycetidae</taxon>
        <taxon>Agaricales</taxon>
        <taxon>Agaricineae</taxon>
        <taxon>Agaricaceae</taxon>
        <taxon>Macrolepiota</taxon>
    </lineage>
</organism>
<protein>
    <recommendedName>
        <fullName evidence="1">LYC1 C-terminal domain-containing protein</fullName>
    </recommendedName>
</protein>
<dbReference type="InterPro" id="IPR053013">
    <property type="entry name" value="LAT"/>
</dbReference>
<dbReference type="Proteomes" id="UP000807342">
    <property type="component" value="Unassembled WGS sequence"/>
</dbReference>
<sequence length="368" mass="42174">MLSEVSLYVATPEQTIIVRKRNAAQWGMGLTVDEFLDREAKGDEEEFARDGKLITWVLAPRNDSTTLDFFCSCRTFKRKIVLCRPLQPGVEPVLEECYGYGVSSLFTPPEYRNKGYGKHTMTLLHWVLARDEYLATQEFPEAEWGQRPARVKGAGEGWLSGLWSDAGPTIYAKCGVSIGGKGWVVKDPISTVWKMDEVGDIIPEIEGEVTWLDNKLAEEVWNKDAEQIKDDVVQQARKVKKGQFSFLPNEGVGFYQWSRFEYHFSRYVERPPEYYGVQIGEGFATWTCEYRPGLPRTLVVTRVRADKKTAERLIQYALGYARRLGMDQVEAWNLGLGAEVVRDGHLPAVKTYFDEEVEWMANERFCWC</sequence>
<dbReference type="Pfam" id="PF22998">
    <property type="entry name" value="GNAT_LYC1-like"/>
    <property type="match status" value="1"/>
</dbReference>
<dbReference type="PANTHER" id="PTHR34815">
    <property type="entry name" value="LYSINE ACETYLTRANSFERASE"/>
    <property type="match status" value="1"/>
</dbReference>
<evidence type="ECO:0000259" key="1">
    <source>
        <dbReference type="Pfam" id="PF22998"/>
    </source>
</evidence>
<dbReference type="PANTHER" id="PTHR34815:SF2">
    <property type="entry name" value="N-ACETYLTRANSFERASE DOMAIN-CONTAINING PROTEIN"/>
    <property type="match status" value="1"/>
</dbReference>
<dbReference type="AlphaFoldDB" id="A0A9P6C679"/>
<name>A0A9P6C679_9AGAR</name>
<accession>A0A9P6C679</accession>
<dbReference type="InterPro" id="IPR055100">
    <property type="entry name" value="GNAT_LYC1-like"/>
</dbReference>
<gene>
    <name evidence="2" type="ORF">P691DRAFT_811379</name>
</gene>
<proteinExistence type="predicted"/>
<evidence type="ECO:0000313" key="3">
    <source>
        <dbReference type="Proteomes" id="UP000807342"/>
    </source>
</evidence>
<evidence type="ECO:0000313" key="2">
    <source>
        <dbReference type="EMBL" id="KAF9449933.1"/>
    </source>
</evidence>
<dbReference type="OrthoDB" id="2020070at2759"/>
<keyword evidence="3" id="KW-1185">Reference proteome</keyword>
<dbReference type="EMBL" id="MU151116">
    <property type="protein sequence ID" value="KAF9449933.1"/>
    <property type="molecule type" value="Genomic_DNA"/>
</dbReference>
<feature type="domain" description="LYC1 C-terminal" evidence="1">
    <location>
        <begin position="207"/>
        <end position="368"/>
    </location>
</feature>